<gene>
    <name evidence="2" type="ORF">C6N75_01475</name>
</gene>
<accession>A0A2S9Q2U1</accession>
<keyword evidence="1" id="KW-0732">Signal</keyword>
<dbReference type="Proteomes" id="UP000239322">
    <property type="component" value="Unassembled WGS sequence"/>
</dbReference>
<dbReference type="RefSeq" id="WP_105867003.1">
    <property type="nucleotide sequence ID" value="NZ_PVLV01000019.1"/>
</dbReference>
<dbReference type="EMBL" id="PVLV01000019">
    <property type="protein sequence ID" value="PRH80927.1"/>
    <property type="molecule type" value="Genomic_DNA"/>
</dbReference>
<evidence type="ECO:0000313" key="3">
    <source>
        <dbReference type="Proteomes" id="UP000239322"/>
    </source>
</evidence>
<dbReference type="PROSITE" id="PS51257">
    <property type="entry name" value="PROKAR_LIPOPROTEIN"/>
    <property type="match status" value="1"/>
</dbReference>
<evidence type="ECO:0008006" key="4">
    <source>
        <dbReference type="Google" id="ProtNLM"/>
    </source>
</evidence>
<comment type="caution">
    <text evidence="2">The sequence shown here is derived from an EMBL/GenBank/DDBJ whole genome shotgun (WGS) entry which is preliminary data.</text>
</comment>
<sequence length="215" mass="22826">MVRGLRDAVVAAVLVAGLVAGAGCTPDGGGRALPAAVSLTGEQVERALPAVVGGAVAWQPQHGYPVVSEDGHLSAYCDNANPACEGVTLFGRSGFAAKPRQDVRTPHLTFELVVYETAAHAERGAERWVAALRQREDRELKRVGLTRKPIDVDSGADSTDAWMVEKEYVRMVLRVGAVVALVRSWAFDDRAETEKAARLQVDRVRAVAEGGKAGG</sequence>
<evidence type="ECO:0000256" key="1">
    <source>
        <dbReference type="SAM" id="SignalP"/>
    </source>
</evidence>
<proteinExistence type="predicted"/>
<organism evidence="2 3">
    <name type="scientific">Streptomyces solincola</name>
    <dbReference type="NCBI Taxonomy" id="2100817"/>
    <lineage>
        <taxon>Bacteria</taxon>
        <taxon>Bacillati</taxon>
        <taxon>Actinomycetota</taxon>
        <taxon>Actinomycetes</taxon>
        <taxon>Kitasatosporales</taxon>
        <taxon>Streptomycetaceae</taxon>
        <taxon>Streptomyces</taxon>
    </lineage>
</organism>
<feature type="chain" id="PRO_5038468314" description="Lipoprotein" evidence="1">
    <location>
        <begin position="23"/>
        <end position="215"/>
    </location>
</feature>
<dbReference type="AlphaFoldDB" id="A0A2S9Q2U1"/>
<protein>
    <recommendedName>
        <fullName evidence="4">Lipoprotein</fullName>
    </recommendedName>
</protein>
<reference evidence="2 3" key="1">
    <citation type="submission" date="2018-03" db="EMBL/GenBank/DDBJ databases">
        <title>Novel Streptomyces sp. from soil.</title>
        <authorList>
            <person name="Tan G.Y.A."/>
            <person name="Lee Z.Y."/>
        </authorList>
    </citation>
    <scope>NUCLEOTIDE SEQUENCE [LARGE SCALE GENOMIC DNA]</scope>
    <source>
        <strain evidence="2 3">ST5x</strain>
    </source>
</reference>
<feature type="signal peptide" evidence="1">
    <location>
        <begin position="1"/>
        <end position="22"/>
    </location>
</feature>
<keyword evidence="3" id="KW-1185">Reference proteome</keyword>
<name>A0A2S9Q2U1_9ACTN</name>
<evidence type="ECO:0000313" key="2">
    <source>
        <dbReference type="EMBL" id="PRH80927.1"/>
    </source>
</evidence>